<dbReference type="EMBL" id="FUXX01000006">
    <property type="protein sequence ID" value="SKA59082.1"/>
    <property type="molecule type" value="Genomic_DNA"/>
</dbReference>
<gene>
    <name evidence="1" type="ORF">SAMN02745213_00596</name>
</gene>
<dbReference type="CDD" id="cd16364">
    <property type="entry name" value="T3SC_I-like"/>
    <property type="match status" value="1"/>
</dbReference>
<dbReference type="Pfam" id="PF05932">
    <property type="entry name" value="CesT"/>
    <property type="match status" value="1"/>
</dbReference>
<dbReference type="SUPFAM" id="SSF69635">
    <property type="entry name" value="Type III secretory system chaperone-like"/>
    <property type="match status" value="1"/>
</dbReference>
<evidence type="ECO:0000313" key="1">
    <source>
        <dbReference type="EMBL" id="SKA59082.1"/>
    </source>
</evidence>
<sequence>MITDYDEFKRLLKESYPNTSEGSDGVLFLTMDSINISIVPLPGDPGAVMFRLRVLDLKDIGRPGEFAKAALKGNFFWSGTNGATLSVGNDNALYLTERRYLGEFVNTQSIESCLNEFAYSVNDWRMRGQTYA</sequence>
<dbReference type="Gene3D" id="3.30.1460.10">
    <property type="match status" value="1"/>
</dbReference>
<organism evidence="1 2">
    <name type="scientific">Succinivibrio dextrinosolvens DSM 3072</name>
    <dbReference type="NCBI Taxonomy" id="1123324"/>
    <lineage>
        <taxon>Bacteria</taxon>
        <taxon>Pseudomonadati</taxon>
        <taxon>Pseudomonadota</taxon>
        <taxon>Gammaproteobacteria</taxon>
        <taxon>Aeromonadales</taxon>
        <taxon>Succinivibrionaceae</taxon>
        <taxon>Succinivibrio</taxon>
    </lineage>
</organism>
<dbReference type="RefSeq" id="WP_078928165.1">
    <property type="nucleotide sequence ID" value="NZ_FUXX01000006.1"/>
</dbReference>
<evidence type="ECO:0000313" key="2">
    <source>
        <dbReference type="Proteomes" id="UP000242432"/>
    </source>
</evidence>
<dbReference type="AlphaFoldDB" id="A0A1T4V2B5"/>
<keyword evidence="2" id="KW-1185">Reference proteome</keyword>
<accession>A0A1T4V2B5</accession>
<dbReference type="Proteomes" id="UP000242432">
    <property type="component" value="Unassembled WGS sequence"/>
</dbReference>
<dbReference type="InterPro" id="IPR010261">
    <property type="entry name" value="Tir_chaperone"/>
</dbReference>
<name>A0A1T4V2B5_9GAMM</name>
<proteinExistence type="predicted"/>
<dbReference type="GO" id="GO:0030254">
    <property type="term" value="P:protein secretion by the type III secretion system"/>
    <property type="evidence" value="ECO:0007669"/>
    <property type="project" value="InterPro"/>
</dbReference>
<protein>
    <submittedName>
        <fullName evidence="1">Tir chaperone protein (CesT) family protein</fullName>
    </submittedName>
</protein>
<reference evidence="2" key="1">
    <citation type="submission" date="2017-02" db="EMBL/GenBank/DDBJ databases">
        <authorList>
            <person name="Varghese N."/>
            <person name="Submissions S."/>
        </authorList>
    </citation>
    <scope>NUCLEOTIDE SEQUENCE [LARGE SCALE GENOMIC DNA]</scope>
    <source>
        <strain evidence="2">DSM 3072</strain>
    </source>
</reference>